<dbReference type="InterPro" id="IPR029063">
    <property type="entry name" value="SAM-dependent_MTases_sf"/>
</dbReference>
<dbReference type="Gene3D" id="3.40.50.150">
    <property type="entry name" value="Vaccinia Virus protein VP39"/>
    <property type="match status" value="1"/>
</dbReference>
<keyword evidence="1" id="KW-0489">Methyltransferase</keyword>
<dbReference type="EMBL" id="MT143680">
    <property type="protein sequence ID" value="QJB00094.1"/>
    <property type="molecule type" value="Genomic_DNA"/>
</dbReference>
<proteinExistence type="predicted"/>
<keyword evidence="1" id="KW-0808">Transferase</keyword>
<accession>A0A6M3LZ14</accession>
<dbReference type="CDD" id="cd02440">
    <property type="entry name" value="AdoMet_MTases"/>
    <property type="match status" value="1"/>
</dbReference>
<dbReference type="AlphaFoldDB" id="A0A6M3LZ14"/>
<dbReference type="GO" id="GO:0032259">
    <property type="term" value="P:methylation"/>
    <property type="evidence" value="ECO:0007669"/>
    <property type="project" value="UniProtKB-KW"/>
</dbReference>
<organism evidence="1">
    <name type="scientific">viral metagenome</name>
    <dbReference type="NCBI Taxonomy" id="1070528"/>
    <lineage>
        <taxon>unclassified sequences</taxon>
        <taxon>metagenomes</taxon>
        <taxon>organismal metagenomes</taxon>
    </lineage>
</organism>
<evidence type="ECO:0000313" key="1">
    <source>
        <dbReference type="EMBL" id="QJB00094.1"/>
    </source>
</evidence>
<name>A0A6M3LZ14_9ZZZZ</name>
<dbReference type="SUPFAM" id="SSF53335">
    <property type="entry name" value="S-adenosyl-L-methionine-dependent methyltransferases"/>
    <property type="match status" value="1"/>
</dbReference>
<gene>
    <name evidence="1" type="ORF">MM171A00707_0027</name>
</gene>
<protein>
    <submittedName>
        <fullName evidence="1">Putative methyltransferase</fullName>
    </submittedName>
</protein>
<sequence length="248" mass="28445">MNSDIPEEFTGSYYDKDYFATPEGKKYMGSDGLLHGWSYANETGDWDGAYHVAKAWKEVFDCKDLLDVGAGRGTFIAYARHHGIDALGFDYSPWAVDEGRFAKCDEKWLIRHDAAKKWPYGTDQFELVTALDFYEHIYEEDLPQVVPEMFRVAEKYIFLEIAVTGSGGLQGEGEGYVLKKGEPIPEGLEGMAVAGHVTVRNEDYWLNWFEHEDWVRRRDMENHFISLVPAPVLTNWVQNSIIVLERLN</sequence>
<reference evidence="1" key="1">
    <citation type="submission" date="2020-03" db="EMBL/GenBank/DDBJ databases">
        <title>The deep terrestrial virosphere.</title>
        <authorList>
            <person name="Holmfeldt K."/>
            <person name="Nilsson E."/>
            <person name="Simone D."/>
            <person name="Lopez-Fernandez M."/>
            <person name="Wu X."/>
            <person name="de Brujin I."/>
            <person name="Lundin D."/>
            <person name="Andersson A."/>
            <person name="Bertilsson S."/>
            <person name="Dopson M."/>
        </authorList>
    </citation>
    <scope>NUCLEOTIDE SEQUENCE</scope>
    <source>
        <strain evidence="1">MM171A00707</strain>
    </source>
</reference>
<dbReference type="GO" id="GO:0008168">
    <property type="term" value="F:methyltransferase activity"/>
    <property type="evidence" value="ECO:0007669"/>
    <property type="project" value="UniProtKB-KW"/>
</dbReference>
<dbReference type="Pfam" id="PF13489">
    <property type="entry name" value="Methyltransf_23"/>
    <property type="match status" value="1"/>
</dbReference>